<reference evidence="2 3" key="1">
    <citation type="submission" date="2019-04" db="EMBL/GenBank/DDBJ databases">
        <title>Comparative genomics and transcriptomics to analyze fruiting body development in filamentous ascomycetes.</title>
        <authorList>
            <consortium name="DOE Joint Genome Institute"/>
            <person name="Lutkenhaus R."/>
            <person name="Traeger S."/>
            <person name="Breuer J."/>
            <person name="Kuo A."/>
            <person name="Lipzen A."/>
            <person name="Pangilinan J."/>
            <person name="Dilworth D."/>
            <person name="Sandor L."/>
            <person name="Poggeler S."/>
            <person name="Barry K."/>
            <person name="Grigoriev I.V."/>
            <person name="Nowrousian M."/>
        </authorList>
    </citation>
    <scope>NUCLEOTIDE SEQUENCE [LARGE SCALE GENOMIC DNA]</scope>
    <source>
        <strain evidence="2 3">CBS 389.68</strain>
    </source>
</reference>
<gene>
    <name evidence="2" type="ORF">EX30DRAFT_362997</name>
</gene>
<feature type="compositionally biased region" description="Basic and acidic residues" evidence="1">
    <location>
        <begin position="92"/>
        <end position="102"/>
    </location>
</feature>
<accession>A0A4S2N097</accession>
<dbReference type="STRING" id="341454.A0A4S2N097"/>
<protein>
    <submittedName>
        <fullName evidence="2">Uncharacterized protein</fullName>
    </submittedName>
</protein>
<dbReference type="InParanoid" id="A0A4S2N097"/>
<feature type="region of interest" description="Disordered" evidence="1">
    <location>
        <begin position="75"/>
        <end position="102"/>
    </location>
</feature>
<dbReference type="OrthoDB" id="3265515at2759"/>
<dbReference type="EMBL" id="ML220115">
    <property type="protein sequence ID" value="TGZ82431.1"/>
    <property type="molecule type" value="Genomic_DNA"/>
</dbReference>
<evidence type="ECO:0000256" key="1">
    <source>
        <dbReference type="SAM" id="MobiDB-lite"/>
    </source>
</evidence>
<organism evidence="2 3">
    <name type="scientific">Ascodesmis nigricans</name>
    <dbReference type="NCBI Taxonomy" id="341454"/>
    <lineage>
        <taxon>Eukaryota</taxon>
        <taxon>Fungi</taxon>
        <taxon>Dikarya</taxon>
        <taxon>Ascomycota</taxon>
        <taxon>Pezizomycotina</taxon>
        <taxon>Pezizomycetes</taxon>
        <taxon>Pezizales</taxon>
        <taxon>Ascodesmidaceae</taxon>
        <taxon>Ascodesmis</taxon>
    </lineage>
</organism>
<proteinExistence type="predicted"/>
<evidence type="ECO:0000313" key="2">
    <source>
        <dbReference type="EMBL" id="TGZ82431.1"/>
    </source>
</evidence>
<sequence length="290" mass="32822">MAWPAYQSCILHAPPLGLRIGVMKENQFEDIGSNDRSLSKTSADSRLASGHVISLFSHFKAGIINTKTMITITDGSVHPHKGTGHAAVTGNEKADQEAKRARSSDYGPATMAYLRKKISDLHREENKPDKPSRWYIYAQYKGFPSLPTETISRRIQVSISQLRTGHALTGPYLKRIKRGDDKCHCLLHPIASRTHLLKHCPRFEQVRPTVWHYLSTAQILGDRSQIVALAKFIESTRVGLKPHTMVFQDRRRPGRRTLQDKSGPQPGAEAEDSEEREARRHDRLYDWAVE</sequence>
<dbReference type="Proteomes" id="UP000298138">
    <property type="component" value="Unassembled WGS sequence"/>
</dbReference>
<name>A0A4S2N097_9PEZI</name>
<dbReference type="AlphaFoldDB" id="A0A4S2N097"/>
<keyword evidence="3" id="KW-1185">Reference proteome</keyword>
<evidence type="ECO:0000313" key="3">
    <source>
        <dbReference type="Proteomes" id="UP000298138"/>
    </source>
</evidence>
<feature type="region of interest" description="Disordered" evidence="1">
    <location>
        <begin position="250"/>
        <end position="290"/>
    </location>
</feature>
<feature type="compositionally biased region" description="Basic and acidic residues" evidence="1">
    <location>
        <begin position="276"/>
        <end position="290"/>
    </location>
</feature>